<dbReference type="GO" id="GO:0043758">
    <property type="term" value="F:acetate-CoA ligase (ADP-forming) activity"/>
    <property type="evidence" value="ECO:0007669"/>
    <property type="project" value="UniProtKB-EC"/>
</dbReference>
<dbReference type="InterPro" id="IPR036291">
    <property type="entry name" value="NAD(P)-bd_dom_sf"/>
</dbReference>
<dbReference type="RefSeq" id="WP_154809143.1">
    <property type="nucleotide sequence ID" value="NZ_VIAQ01000012.1"/>
</dbReference>
<dbReference type="AlphaFoldDB" id="A0A7Z8P274"/>
<dbReference type="Pfam" id="PF13380">
    <property type="entry name" value="CoA_binding_2"/>
    <property type="match status" value="1"/>
</dbReference>
<dbReference type="EMBL" id="VIAQ01000012">
    <property type="protein sequence ID" value="TQD26107.1"/>
    <property type="molecule type" value="Genomic_DNA"/>
</dbReference>
<evidence type="ECO:0000256" key="5">
    <source>
        <dbReference type="ARBA" id="ARBA00022840"/>
    </source>
</evidence>
<proteinExistence type="predicted"/>
<reference evidence="7 8" key="1">
    <citation type="submission" date="2019-06" db="EMBL/GenBank/DDBJ databases">
        <title>Draft genome sequence of Methanolobus vulcani B1d.</title>
        <authorList>
            <person name="Creighbaum A.J."/>
            <person name="Ticak T."/>
            <person name="Hariraju D."/>
            <person name="Arivett B.A."/>
            <person name="Ferguson D.J.Jr."/>
        </authorList>
    </citation>
    <scope>NUCLEOTIDE SEQUENCE [LARGE SCALE GENOMIC DNA]</scope>
    <source>
        <strain evidence="7 8">B1d</strain>
    </source>
</reference>
<keyword evidence="5" id="KW-0067">ATP-binding</keyword>
<name>A0A7Z8P274_9EURY</name>
<evidence type="ECO:0000259" key="6">
    <source>
        <dbReference type="SMART" id="SM00881"/>
    </source>
</evidence>
<sequence length="467" mass="50349">MNTLKGIGFFFDPESIAIIGASPTSGKASHVILENLKRIGYKGSIYPVNPKYEHIDGMKCYASIADIGEQVDVAIFVLPASKVLDILKGPVENIRGVIIISSGFREVEKGKLLEEELKMIAEEKGIRIIGPNCLGIYDAIYGVDTFLVPTEHVKRPKKGGLSILTQSGSFAVLIMDEMATEGIGVARIVSYGNKVDVDEADCLDLLADDEDTRYVLLYIESVENGREFVDAASRCAAKKPVIAIKVGRGEAGMHAARSHTGAMGGKYEIYRAAFRKAGIIEVDGYEGLKDACRVLDAYDIVDGNKVLIITDGGGIGVSMADACEDFGLDVKRLSSSSKNNLSTRLPAFSAMDNPIDLTASAKDDDYFTALEEGFMNGYDLAIVTVLWGAPALTAGVVGRIYEVQTRYNKPVIICSPGGEFTRNMYRLFEEKGMPVFSTPEAAVRAAAVLTGRGTVRDNILKGAGPWI</sequence>
<evidence type="ECO:0000256" key="3">
    <source>
        <dbReference type="ARBA" id="ARBA00022598"/>
    </source>
</evidence>
<dbReference type="SUPFAM" id="SSF52210">
    <property type="entry name" value="Succinyl-CoA synthetase domains"/>
    <property type="match status" value="2"/>
</dbReference>
<accession>A0A7Z8P274</accession>
<dbReference type="Gene3D" id="3.40.50.261">
    <property type="entry name" value="Succinyl-CoA synthetase domains"/>
    <property type="match status" value="2"/>
</dbReference>
<dbReference type="GO" id="GO:0005524">
    <property type="term" value="F:ATP binding"/>
    <property type="evidence" value="ECO:0007669"/>
    <property type="project" value="UniProtKB-KW"/>
</dbReference>
<dbReference type="PANTHER" id="PTHR43334:SF2">
    <property type="entry name" value="ACETATE--COA LIGASE [ADP-FORMING]"/>
    <property type="match status" value="1"/>
</dbReference>
<comment type="catalytic activity">
    <reaction evidence="1">
        <text>acetate + ATP + CoA = acetyl-CoA + ADP + phosphate</text>
        <dbReference type="Rhea" id="RHEA:15081"/>
        <dbReference type="ChEBI" id="CHEBI:30089"/>
        <dbReference type="ChEBI" id="CHEBI:30616"/>
        <dbReference type="ChEBI" id="CHEBI:43474"/>
        <dbReference type="ChEBI" id="CHEBI:57287"/>
        <dbReference type="ChEBI" id="CHEBI:57288"/>
        <dbReference type="ChEBI" id="CHEBI:456216"/>
        <dbReference type="EC" id="6.2.1.13"/>
    </reaction>
</comment>
<evidence type="ECO:0000256" key="1">
    <source>
        <dbReference type="ARBA" id="ARBA00001619"/>
    </source>
</evidence>
<dbReference type="SUPFAM" id="SSF51735">
    <property type="entry name" value="NAD(P)-binding Rossmann-fold domains"/>
    <property type="match status" value="1"/>
</dbReference>
<dbReference type="Pfam" id="PF19045">
    <property type="entry name" value="Ligase_CoA_2"/>
    <property type="match status" value="1"/>
</dbReference>
<dbReference type="InterPro" id="IPR051538">
    <property type="entry name" value="Acyl-CoA_Synth/Transferase"/>
</dbReference>
<gene>
    <name evidence="7" type="ORF">FKV42_04910</name>
</gene>
<evidence type="ECO:0000256" key="2">
    <source>
        <dbReference type="ARBA" id="ARBA00012957"/>
    </source>
</evidence>
<evidence type="ECO:0000313" key="7">
    <source>
        <dbReference type="EMBL" id="TQD26107.1"/>
    </source>
</evidence>
<dbReference type="OrthoDB" id="18103at2157"/>
<evidence type="ECO:0000256" key="4">
    <source>
        <dbReference type="ARBA" id="ARBA00022741"/>
    </source>
</evidence>
<keyword evidence="3" id="KW-0436">Ligase</keyword>
<dbReference type="EC" id="6.2.1.13" evidence="2"/>
<dbReference type="InterPro" id="IPR043938">
    <property type="entry name" value="Ligase_CoA_dom"/>
</dbReference>
<dbReference type="InterPro" id="IPR003781">
    <property type="entry name" value="CoA-bd"/>
</dbReference>
<dbReference type="Pfam" id="PF13607">
    <property type="entry name" value="Succ_CoA_lig"/>
    <property type="match status" value="1"/>
</dbReference>
<organism evidence="7 8">
    <name type="scientific">Methanolobus vulcani</name>
    <dbReference type="NCBI Taxonomy" id="38026"/>
    <lineage>
        <taxon>Archaea</taxon>
        <taxon>Methanobacteriati</taxon>
        <taxon>Methanobacteriota</taxon>
        <taxon>Stenosarchaea group</taxon>
        <taxon>Methanomicrobia</taxon>
        <taxon>Methanosarcinales</taxon>
        <taxon>Methanosarcinaceae</taxon>
        <taxon>Methanolobus</taxon>
    </lineage>
</organism>
<evidence type="ECO:0000313" key="8">
    <source>
        <dbReference type="Proteomes" id="UP000319335"/>
    </source>
</evidence>
<dbReference type="Proteomes" id="UP000319335">
    <property type="component" value="Unassembled WGS sequence"/>
</dbReference>
<dbReference type="InterPro" id="IPR016102">
    <property type="entry name" value="Succinyl-CoA_synth-like"/>
</dbReference>
<protein>
    <recommendedName>
        <fullName evidence="2">acetate--CoA ligase (ADP-forming)</fullName>
        <ecNumber evidence="2">6.2.1.13</ecNumber>
    </recommendedName>
</protein>
<keyword evidence="8" id="KW-1185">Reference proteome</keyword>
<dbReference type="PANTHER" id="PTHR43334">
    <property type="entry name" value="ACETATE--COA LIGASE [ADP-FORMING]"/>
    <property type="match status" value="1"/>
</dbReference>
<keyword evidence="4" id="KW-0547">Nucleotide-binding</keyword>
<dbReference type="SMART" id="SM00881">
    <property type="entry name" value="CoA_binding"/>
    <property type="match status" value="1"/>
</dbReference>
<dbReference type="Gene3D" id="3.40.50.720">
    <property type="entry name" value="NAD(P)-binding Rossmann-like Domain"/>
    <property type="match status" value="1"/>
</dbReference>
<comment type="caution">
    <text evidence="7">The sequence shown here is derived from an EMBL/GenBank/DDBJ whole genome shotgun (WGS) entry which is preliminary data.</text>
</comment>
<feature type="domain" description="CoA-binding" evidence="6">
    <location>
        <begin position="10"/>
        <end position="104"/>
    </location>
</feature>
<dbReference type="InterPro" id="IPR032875">
    <property type="entry name" value="Succ_CoA_lig_flav_dom"/>
</dbReference>